<dbReference type="AlphaFoldDB" id="A0A1M5S1H5"/>
<organism evidence="1 2">
    <name type="scientific">Thermosipho atlanticus DSM 15807</name>
    <dbReference type="NCBI Taxonomy" id="1123380"/>
    <lineage>
        <taxon>Bacteria</taxon>
        <taxon>Thermotogati</taxon>
        <taxon>Thermotogota</taxon>
        <taxon>Thermotogae</taxon>
        <taxon>Thermotogales</taxon>
        <taxon>Fervidobacteriaceae</taxon>
        <taxon>Thermosipho</taxon>
    </lineage>
</organism>
<dbReference type="OrthoDB" id="45411at2"/>
<evidence type="ECO:0000313" key="1">
    <source>
        <dbReference type="EMBL" id="SHH32271.1"/>
    </source>
</evidence>
<proteinExistence type="predicted"/>
<dbReference type="STRING" id="1123380.SAMN02745199_0747"/>
<gene>
    <name evidence="1" type="ORF">SAMN02745199_0747</name>
</gene>
<accession>A0A1M5S1H5</accession>
<evidence type="ECO:0000313" key="2">
    <source>
        <dbReference type="Proteomes" id="UP000242592"/>
    </source>
</evidence>
<dbReference type="EMBL" id="FQXN01000002">
    <property type="protein sequence ID" value="SHH32271.1"/>
    <property type="molecule type" value="Genomic_DNA"/>
</dbReference>
<keyword evidence="2" id="KW-1185">Reference proteome</keyword>
<sequence length="416" mass="48968">MKKILLVFLIVYNLVFSIDNVFVFRNKGIINVQLPFTSELVLPLKNEENIIFLEKSEFYKVDYSDLKYIEFLIVSTKEDLQNHLSKEVKIINNNPLVLERRDSSEKYVYFYHPQLNLWCKTEKNNLEALLYNKRLIAKNAEGTLLISKPMSWNLIYDLKTNGDLYLTYMISGNLDKQSNVFLIDSYYQSDLYSTTNLKKQTLYEQNYQNSENFGIPEIINEKAVINLGKVEKFNGKYFKVFKLGTIKSYEDIPSLSFNFYTNSFENKFFNIYRLFENSKDNGLGVPLLSGQIRIYERYNDTEFIKYISNLPKTGENKFSEINLGEGWTVYANLELIDNYKTEKFEERTFKIHIFNTENTKRKIMISISGNNLELRRINSSMEISKKIVLKDKIKLYLIIDKSGVLDISLRSNHKNN</sequence>
<dbReference type="Proteomes" id="UP000242592">
    <property type="component" value="Unassembled WGS sequence"/>
</dbReference>
<protein>
    <submittedName>
        <fullName evidence="1">Uncharacterized protein</fullName>
    </submittedName>
</protein>
<dbReference type="RefSeq" id="WP_073072341.1">
    <property type="nucleotide sequence ID" value="NZ_FQXN01000002.1"/>
</dbReference>
<reference evidence="2" key="1">
    <citation type="submission" date="2016-11" db="EMBL/GenBank/DDBJ databases">
        <authorList>
            <person name="Varghese N."/>
            <person name="Submissions S."/>
        </authorList>
    </citation>
    <scope>NUCLEOTIDE SEQUENCE [LARGE SCALE GENOMIC DNA]</scope>
    <source>
        <strain evidence="2">DSM 15807</strain>
    </source>
</reference>
<name>A0A1M5S1H5_9BACT</name>